<gene>
    <name evidence="1" type="ORF">C2G38_2048443</name>
</gene>
<protein>
    <submittedName>
        <fullName evidence="1">Uncharacterized protein</fullName>
    </submittedName>
</protein>
<organism evidence="1 2">
    <name type="scientific">Gigaspora rosea</name>
    <dbReference type="NCBI Taxonomy" id="44941"/>
    <lineage>
        <taxon>Eukaryota</taxon>
        <taxon>Fungi</taxon>
        <taxon>Fungi incertae sedis</taxon>
        <taxon>Mucoromycota</taxon>
        <taxon>Glomeromycotina</taxon>
        <taxon>Glomeromycetes</taxon>
        <taxon>Diversisporales</taxon>
        <taxon>Gigasporaceae</taxon>
        <taxon>Gigaspora</taxon>
    </lineage>
</organism>
<comment type="caution">
    <text evidence="1">The sequence shown here is derived from an EMBL/GenBank/DDBJ whole genome shotgun (WGS) entry which is preliminary data.</text>
</comment>
<dbReference type="Proteomes" id="UP000266673">
    <property type="component" value="Unassembled WGS sequence"/>
</dbReference>
<dbReference type="EMBL" id="QKWP01002183">
    <property type="protein sequence ID" value="RIB04433.1"/>
    <property type="molecule type" value="Genomic_DNA"/>
</dbReference>
<evidence type="ECO:0000313" key="2">
    <source>
        <dbReference type="Proteomes" id="UP000266673"/>
    </source>
</evidence>
<proteinExistence type="predicted"/>
<sequence>MGSFTSRYFTAGVQSTSRNEGENSTLKRLFGSSSLSLCELFEALEERYQEEVDYSHILLTQFLQNEFDVNGANKFANCVSNLSPDEISMAISKKCKFGELWELGRKIIVNAIEDSNEDIYHELLGFFISIQNRTSLQRVNNEVSNVGSNGCKIGYKELSTTSSNESVQDMSDTEESGII</sequence>
<name>A0A397UAV3_9GLOM</name>
<accession>A0A397UAV3</accession>
<dbReference type="OrthoDB" id="2430843at2759"/>
<reference evidence="1 2" key="1">
    <citation type="submission" date="2018-06" db="EMBL/GenBank/DDBJ databases">
        <title>Comparative genomics reveals the genomic features of Rhizophagus irregularis, R. cerebriforme, R. diaphanum and Gigaspora rosea, and their symbiotic lifestyle signature.</title>
        <authorList>
            <person name="Morin E."/>
            <person name="San Clemente H."/>
            <person name="Chen E.C.H."/>
            <person name="De La Providencia I."/>
            <person name="Hainaut M."/>
            <person name="Kuo A."/>
            <person name="Kohler A."/>
            <person name="Murat C."/>
            <person name="Tang N."/>
            <person name="Roy S."/>
            <person name="Loubradou J."/>
            <person name="Henrissat B."/>
            <person name="Grigoriev I.V."/>
            <person name="Corradi N."/>
            <person name="Roux C."/>
            <person name="Martin F.M."/>
        </authorList>
    </citation>
    <scope>NUCLEOTIDE SEQUENCE [LARGE SCALE GENOMIC DNA]</scope>
    <source>
        <strain evidence="1 2">DAOM 194757</strain>
    </source>
</reference>
<dbReference type="STRING" id="44941.A0A397UAV3"/>
<keyword evidence="2" id="KW-1185">Reference proteome</keyword>
<dbReference type="AlphaFoldDB" id="A0A397UAV3"/>
<evidence type="ECO:0000313" key="1">
    <source>
        <dbReference type="EMBL" id="RIB04433.1"/>
    </source>
</evidence>